<feature type="transmembrane region" description="Helical" evidence="5">
    <location>
        <begin position="329"/>
        <end position="351"/>
    </location>
</feature>
<comment type="subunit">
    <text evidence="5">Forms a complex with TatA.</text>
</comment>
<feature type="transmembrane region" description="Helical" evidence="5">
    <location>
        <begin position="34"/>
        <end position="53"/>
    </location>
</feature>
<feature type="transmembrane region" description="Helical" evidence="5">
    <location>
        <begin position="170"/>
        <end position="197"/>
    </location>
</feature>
<proteinExistence type="inferred from homology"/>
<feature type="transmembrane region" description="Helical" evidence="5">
    <location>
        <begin position="209"/>
        <end position="226"/>
    </location>
</feature>
<feature type="transmembrane region" description="Helical" evidence="5">
    <location>
        <begin position="669"/>
        <end position="692"/>
    </location>
</feature>
<keyword evidence="5" id="KW-1003">Cell membrane</keyword>
<accession>A0A6B0GMN0</accession>
<dbReference type="EMBL" id="WSZK01000015">
    <property type="protein sequence ID" value="MWG34739.1"/>
    <property type="molecule type" value="Genomic_DNA"/>
</dbReference>
<dbReference type="GO" id="GO:0009977">
    <property type="term" value="F:proton motive force dependent protein transmembrane transporter activity"/>
    <property type="evidence" value="ECO:0007669"/>
    <property type="project" value="TreeGrafter"/>
</dbReference>
<evidence type="ECO:0000256" key="6">
    <source>
        <dbReference type="SAM" id="MobiDB-lite"/>
    </source>
</evidence>
<evidence type="ECO:0000256" key="4">
    <source>
        <dbReference type="ARBA" id="ARBA00023136"/>
    </source>
</evidence>
<keyword evidence="5" id="KW-0813">Transport</keyword>
<keyword evidence="3 5" id="KW-1133">Transmembrane helix</keyword>
<dbReference type="GO" id="GO:0065002">
    <property type="term" value="P:intracellular protein transmembrane transport"/>
    <property type="evidence" value="ECO:0007669"/>
    <property type="project" value="TreeGrafter"/>
</dbReference>
<dbReference type="Proteomes" id="UP000451471">
    <property type="component" value="Unassembled WGS sequence"/>
</dbReference>
<evidence type="ECO:0000313" key="7">
    <source>
        <dbReference type="EMBL" id="MWG34739.1"/>
    </source>
</evidence>
<feature type="compositionally biased region" description="Acidic residues" evidence="6">
    <location>
        <begin position="437"/>
        <end position="451"/>
    </location>
</feature>
<evidence type="ECO:0000256" key="5">
    <source>
        <dbReference type="HAMAP-Rule" id="MF_00902"/>
    </source>
</evidence>
<keyword evidence="5" id="KW-0811">Translocation</keyword>
<evidence type="ECO:0000256" key="2">
    <source>
        <dbReference type="ARBA" id="ARBA00022692"/>
    </source>
</evidence>
<comment type="similarity">
    <text evidence="5">Belongs to the TatC family.</text>
</comment>
<keyword evidence="2 5" id="KW-0812">Transmembrane</keyword>
<keyword evidence="8" id="KW-1185">Reference proteome</keyword>
<evidence type="ECO:0000313" key="8">
    <source>
        <dbReference type="Proteomes" id="UP000451471"/>
    </source>
</evidence>
<evidence type="ECO:0000256" key="3">
    <source>
        <dbReference type="ARBA" id="ARBA00022989"/>
    </source>
</evidence>
<evidence type="ECO:0000256" key="1">
    <source>
        <dbReference type="ARBA" id="ARBA00004141"/>
    </source>
</evidence>
<feature type="transmembrane region" description="Helical" evidence="5">
    <location>
        <begin position="726"/>
        <end position="749"/>
    </location>
</feature>
<feature type="transmembrane region" description="Helical" evidence="5">
    <location>
        <begin position="618"/>
        <end position="649"/>
    </location>
</feature>
<feature type="transmembrane region" description="Helical" evidence="5">
    <location>
        <begin position="79"/>
        <end position="101"/>
    </location>
</feature>
<sequence>MSSAIGDDTKRALVDGRAAVGEILRAAQKDLQKVALVFLFGLLGTIMFLYYFGWDRLKADLLSSAPQANVITRTPFEVILLQAKIGLVVGGLLALPVIVYFGRDALKRRGVWPEKKIPTWQLVGMGLVAAVLFALGILYGYYVFFPVMFEFLASNAAQAGFSPDYGITEWIQFVLFLTFSFGLAAQLPLAMAALAYAEIVRYETFRDKWRYAVVAIFAFGAVFSPPDPFTQVMWAVPLLFLYGLSLGFTKFVVTVHRGSAEVDFRAEMRDMAPRLMVMAVASFVATYATIAYGAGVYFNDVVQPAIPTVVRPPELPTVESLWGIPRAEAIVATSVVVAFLLTMALMVYYVYLCLEAASEMAAAGRGPYGDPSAIDMRALDAAGVRAAPPEAFAEMDEEEALDVAGTAMDDGDHEKAQAVLDRFDEAEAGREAKAETEAADADAGDGADADDSGVVTRTSAGMLGAFTDDETDEEDIGGYLYDVQFILGSLASKSFRLIAVFMVVMGLSFAWLYSGGIGDLQRVFLSRLPTAGSIDVPLVAPDPITGGAGSLSPNYVVRLSESVSPEAFEIVALHPVEALVFQVKLSLIFGAAAVLPLLLYYVWPALKDRGFVSGNRGVLFTWAVTTAVSIVLGSIFGFLVVAPTVISWLAADIVGNGMLIKYQISSYGWLVFFTTLGIGLLTAIPTTMLLFHRGGIVPFRIQRDRWREAVTAVFALSAFFTPRGLFTMFLIAIPVALMYGVGLGVLWLYTLGGRRAPRSTGQGAD</sequence>
<feature type="transmembrane region" description="Helical" evidence="5">
    <location>
        <begin position="495"/>
        <end position="514"/>
    </location>
</feature>
<dbReference type="PANTHER" id="PTHR30371:SF0">
    <property type="entry name" value="SEC-INDEPENDENT PROTEIN TRANSLOCASE PROTEIN TATC, CHLOROPLASTIC-RELATED"/>
    <property type="match status" value="1"/>
</dbReference>
<comment type="subcellular location">
    <subcellularLocation>
        <location evidence="5">Cell membrane</location>
        <topology evidence="5">Multi-pass membrane protein</topology>
    </subcellularLocation>
    <subcellularLocation>
        <location evidence="1">Membrane</location>
        <topology evidence="1">Multi-pass membrane protein</topology>
    </subcellularLocation>
</comment>
<dbReference type="GO" id="GO:0033281">
    <property type="term" value="C:TAT protein transport complex"/>
    <property type="evidence" value="ECO:0007669"/>
    <property type="project" value="UniProtKB-UniRule"/>
</dbReference>
<feature type="transmembrane region" description="Helical" evidence="5">
    <location>
        <begin position="275"/>
        <end position="298"/>
    </location>
</feature>
<comment type="function">
    <text evidence="5">Part of the twin-arginine translocation (Tat) system that transports large folded proteins containing a characteristic twin-arginine motif in their signal peptide across membranes.</text>
</comment>
<dbReference type="PANTHER" id="PTHR30371">
    <property type="entry name" value="SEC-INDEPENDENT PROTEIN TRANSLOCASE PROTEIN TATC"/>
    <property type="match status" value="1"/>
</dbReference>
<keyword evidence="5" id="KW-0653">Protein transport</keyword>
<comment type="caution">
    <text evidence="7">The sequence shown here is derived from an EMBL/GenBank/DDBJ whole genome shotgun (WGS) entry which is preliminary data.</text>
</comment>
<feature type="transmembrane region" description="Helical" evidence="5">
    <location>
        <begin position="232"/>
        <end position="255"/>
    </location>
</feature>
<dbReference type="Pfam" id="PF00902">
    <property type="entry name" value="TatC"/>
    <property type="match status" value="2"/>
</dbReference>
<organism evidence="7 8">
    <name type="scientific">Halomarina oriensis</name>
    <dbReference type="NCBI Taxonomy" id="671145"/>
    <lineage>
        <taxon>Archaea</taxon>
        <taxon>Methanobacteriati</taxon>
        <taxon>Methanobacteriota</taxon>
        <taxon>Stenosarchaea group</taxon>
        <taxon>Halobacteria</taxon>
        <taxon>Halobacteriales</taxon>
        <taxon>Natronomonadaceae</taxon>
        <taxon>Halomarina</taxon>
    </lineage>
</organism>
<feature type="region of interest" description="Disordered" evidence="6">
    <location>
        <begin position="430"/>
        <end position="452"/>
    </location>
</feature>
<name>A0A6B0GMN0_9EURY</name>
<keyword evidence="4 5" id="KW-0472">Membrane</keyword>
<dbReference type="RefSeq" id="WP_368280017.1">
    <property type="nucleotide sequence ID" value="NZ_WSZK01000015.1"/>
</dbReference>
<dbReference type="HAMAP" id="MF_00902">
    <property type="entry name" value="TatC"/>
    <property type="match status" value="1"/>
</dbReference>
<dbReference type="InterPro" id="IPR002033">
    <property type="entry name" value="TatC"/>
</dbReference>
<dbReference type="AlphaFoldDB" id="A0A6B0GMN0"/>
<feature type="transmembrane region" description="Helical" evidence="5">
    <location>
        <begin position="585"/>
        <end position="606"/>
    </location>
</feature>
<dbReference type="PRINTS" id="PR01840">
    <property type="entry name" value="TATCFAMILY"/>
</dbReference>
<comment type="caution">
    <text evidence="5">Lacks conserved residue(s) required for the propagation of feature annotation.</text>
</comment>
<protein>
    <recommendedName>
        <fullName evidence="5">Sec-independent protein translocase protein TatC</fullName>
    </recommendedName>
</protein>
<feature type="transmembrane region" description="Helical" evidence="5">
    <location>
        <begin position="122"/>
        <end position="144"/>
    </location>
</feature>
<gene>
    <name evidence="5" type="primary">tatC</name>
    <name evidence="7" type="ORF">GQS65_09595</name>
</gene>
<dbReference type="GO" id="GO:0043953">
    <property type="term" value="P:protein transport by the Tat complex"/>
    <property type="evidence" value="ECO:0007669"/>
    <property type="project" value="UniProtKB-UniRule"/>
</dbReference>
<reference evidence="7 8" key="1">
    <citation type="submission" date="2019-12" db="EMBL/GenBank/DDBJ databases">
        <title>Halocatena pleomorpha gen. nov. sp. nov., an extremely halophilic archaeon of family Halobacteriaceae isolated from saltpan soil.</title>
        <authorList>
            <person name="Pal Y."/>
            <person name="Verma A."/>
            <person name="Krishnamurthi S."/>
            <person name="Kumar P."/>
        </authorList>
    </citation>
    <scope>NUCLEOTIDE SEQUENCE [LARGE SCALE GENOMIC DNA]</scope>
    <source>
        <strain evidence="7 8">JCM 16495</strain>
    </source>
</reference>